<dbReference type="EMBL" id="MFPX01000010">
    <property type="protein sequence ID" value="OGH66924.1"/>
    <property type="molecule type" value="Genomic_DNA"/>
</dbReference>
<organism evidence="2 3">
    <name type="scientific">Candidatus Magasanikbacteria bacterium RIFCSPHIGHO2_02_FULL_41_13</name>
    <dbReference type="NCBI Taxonomy" id="1798676"/>
    <lineage>
        <taxon>Bacteria</taxon>
        <taxon>Candidatus Magasanikiibacteriota</taxon>
    </lineage>
</organism>
<dbReference type="AlphaFoldDB" id="A0A1F6M5K4"/>
<reference evidence="2 3" key="1">
    <citation type="journal article" date="2016" name="Nat. Commun.">
        <title>Thousands of microbial genomes shed light on interconnected biogeochemical processes in an aquifer system.</title>
        <authorList>
            <person name="Anantharaman K."/>
            <person name="Brown C.T."/>
            <person name="Hug L.A."/>
            <person name="Sharon I."/>
            <person name="Castelle C.J."/>
            <person name="Probst A.J."/>
            <person name="Thomas B.C."/>
            <person name="Singh A."/>
            <person name="Wilkins M.J."/>
            <person name="Karaoz U."/>
            <person name="Brodie E.L."/>
            <person name="Williams K.H."/>
            <person name="Hubbard S.S."/>
            <person name="Banfield J.F."/>
        </authorList>
    </citation>
    <scope>NUCLEOTIDE SEQUENCE [LARGE SCALE GENOMIC DNA]</scope>
</reference>
<keyword evidence="1" id="KW-0175">Coiled coil</keyword>
<gene>
    <name evidence="2" type="ORF">A3B90_01800</name>
</gene>
<evidence type="ECO:0000313" key="2">
    <source>
        <dbReference type="EMBL" id="OGH66924.1"/>
    </source>
</evidence>
<name>A0A1F6M5K4_9BACT</name>
<dbReference type="STRING" id="1798676.A3B90_01800"/>
<dbReference type="Proteomes" id="UP000178742">
    <property type="component" value="Unassembled WGS sequence"/>
</dbReference>
<protein>
    <submittedName>
        <fullName evidence="2">Uncharacterized protein</fullName>
    </submittedName>
</protein>
<proteinExistence type="predicted"/>
<comment type="caution">
    <text evidence="2">The sequence shown here is derived from an EMBL/GenBank/DDBJ whole genome shotgun (WGS) entry which is preliminary data.</text>
</comment>
<evidence type="ECO:0000313" key="3">
    <source>
        <dbReference type="Proteomes" id="UP000178742"/>
    </source>
</evidence>
<sequence>MGNQYEWAEALRKAKQGEKQKQPKLSFSSQSKITVEQLEEQMEYYKNKLREAVRNNNKSEIQNMIDRMITCHSRITALLIKNEKDLGEADNSPTISAHLQKYFSDCAKLLHTFSS</sequence>
<feature type="coiled-coil region" evidence="1">
    <location>
        <begin position="35"/>
        <end position="62"/>
    </location>
</feature>
<accession>A0A1F6M5K4</accession>
<evidence type="ECO:0000256" key="1">
    <source>
        <dbReference type="SAM" id="Coils"/>
    </source>
</evidence>